<protein>
    <recommendedName>
        <fullName evidence="1">Cas3 C-terminal domain-containing protein</fullName>
    </recommendedName>
</protein>
<evidence type="ECO:0000259" key="1">
    <source>
        <dbReference type="Pfam" id="PF18395"/>
    </source>
</evidence>
<evidence type="ECO:0000313" key="3">
    <source>
        <dbReference type="Proteomes" id="UP000199165"/>
    </source>
</evidence>
<dbReference type="RefSeq" id="WP_092973321.1">
    <property type="nucleotide sequence ID" value="NZ_FPAT01000001.1"/>
</dbReference>
<dbReference type="AlphaFoldDB" id="A0A1I6XFE3"/>
<proteinExistence type="predicted"/>
<feature type="domain" description="Cas3 C-terminal" evidence="1">
    <location>
        <begin position="19"/>
        <end position="123"/>
    </location>
</feature>
<reference evidence="3" key="1">
    <citation type="submission" date="2016-10" db="EMBL/GenBank/DDBJ databases">
        <authorList>
            <person name="Varghese N."/>
            <person name="Submissions S."/>
        </authorList>
    </citation>
    <scope>NUCLEOTIDE SEQUENCE [LARGE SCALE GENOMIC DNA]</scope>
    <source>
        <strain evidence="3">DSM 45501</strain>
    </source>
</reference>
<dbReference type="InterPro" id="IPR041372">
    <property type="entry name" value="Cas3_C"/>
</dbReference>
<dbReference type="Proteomes" id="UP000199165">
    <property type="component" value="Unassembled WGS sequence"/>
</dbReference>
<accession>A0A1I6XFE3</accession>
<organism evidence="2 3">
    <name type="scientific">Actinopolyspora righensis</name>
    <dbReference type="NCBI Taxonomy" id="995060"/>
    <lineage>
        <taxon>Bacteria</taxon>
        <taxon>Bacillati</taxon>
        <taxon>Actinomycetota</taxon>
        <taxon>Actinomycetes</taxon>
        <taxon>Actinopolysporales</taxon>
        <taxon>Actinopolysporaceae</taxon>
        <taxon>Actinopolyspora</taxon>
        <taxon>Actinopolyspora alba group</taxon>
    </lineage>
</organism>
<dbReference type="Pfam" id="PF18395">
    <property type="entry name" value="Cas3_C"/>
    <property type="match status" value="1"/>
</dbReference>
<dbReference type="STRING" id="995060.SAMN04487904_101548"/>
<dbReference type="EMBL" id="FPAT01000001">
    <property type="protein sequence ID" value="SFT37029.1"/>
    <property type="molecule type" value="Genomic_DNA"/>
</dbReference>
<name>A0A1I6XFE3_9ACTN</name>
<sequence>MSQAGAPEADEAFDLPVEAAINVVPVWRVDSGGLRSRRGGIVDPEAETLDEELVLALADSVVTLSAPVDLSPRALTVLREQLPLPPAFDRSGSLRGHQLLELDAQGRAVVDEVAIHHHTTFGLLVRDRGGAQE</sequence>
<gene>
    <name evidence="2" type="ORF">SAMN04487904_101548</name>
</gene>
<evidence type="ECO:0000313" key="2">
    <source>
        <dbReference type="EMBL" id="SFT37029.1"/>
    </source>
</evidence>
<keyword evidence="3" id="KW-1185">Reference proteome</keyword>